<accession>A0A225DZ82</accession>
<name>A0A225DZ82_9BACT</name>
<comment type="caution">
    <text evidence="1">The sequence shown here is derived from an EMBL/GenBank/DDBJ whole genome shotgun (WGS) entry which is preliminary data.</text>
</comment>
<sequence length="78" mass="8675">MEQKWGGSLLTSLEVILANARRMTWEGQSPTVGHGDREYPAGVRVTKAEMKPVGARLERSKTLPKYDITIRPRQPIGG</sequence>
<dbReference type="AlphaFoldDB" id="A0A225DZ82"/>
<keyword evidence="2" id="KW-1185">Reference proteome</keyword>
<organism evidence="1 2">
    <name type="scientific">Fimbriiglobus ruber</name>
    <dbReference type="NCBI Taxonomy" id="1908690"/>
    <lineage>
        <taxon>Bacteria</taxon>
        <taxon>Pseudomonadati</taxon>
        <taxon>Planctomycetota</taxon>
        <taxon>Planctomycetia</taxon>
        <taxon>Gemmatales</taxon>
        <taxon>Gemmataceae</taxon>
        <taxon>Fimbriiglobus</taxon>
    </lineage>
</organism>
<proteinExistence type="predicted"/>
<evidence type="ECO:0000313" key="2">
    <source>
        <dbReference type="Proteomes" id="UP000214646"/>
    </source>
</evidence>
<dbReference type="Proteomes" id="UP000214646">
    <property type="component" value="Unassembled WGS sequence"/>
</dbReference>
<gene>
    <name evidence="1" type="ORF">FRUB_02675</name>
</gene>
<reference evidence="2" key="1">
    <citation type="submission" date="2017-06" db="EMBL/GenBank/DDBJ databases">
        <title>Genome analysis of Fimbriiglobus ruber SP5, the first member of the order Planctomycetales with confirmed chitinolytic capability.</title>
        <authorList>
            <person name="Ravin N.V."/>
            <person name="Rakitin A.L."/>
            <person name="Ivanova A.A."/>
            <person name="Beletsky A.V."/>
            <person name="Kulichevskaya I.S."/>
            <person name="Mardanov A.V."/>
            <person name="Dedysh S.N."/>
        </authorList>
    </citation>
    <scope>NUCLEOTIDE SEQUENCE [LARGE SCALE GENOMIC DNA]</scope>
    <source>
        <strain evidence="2">SP5</strain>
    </source>
</reference>
<dbReference type="EMBL" id="NIDE01000004">
    <property type="protein sequence ID" value="OWK43076.1"/>
    <property type="molecule type" value="Genomic_DNA"/>
</dbReference>
<evidence type="ECO:0000313" key="1">
    <source>
        <dbReference type="EMBL" id="OWK43076.1"/>
    </source>
</evidence>
<dbReference type="Pfam" id="PF07592">
    <property type="entry name" value="DDE_Tnp_ISAZ013"/>
    <property type="match status" value="1"/>
</dbReference>
<protein>
    <submittedName>
        <fullName evidence="1">Mobile element protein</fullName>
    </submittedName>
</protein>
<dbReference type="InterPro" id="IPR011518">
    <property type="entry name" value="Transposase_36"/>
</dbReference>